<evidence type="ECO:0000313" key="2">
    <source>
        <dbReference type="Proteomes" id="UP000004095"/>
    </source>
</evidence>
<dbReference type="AlphaFoldDB" id="A1ZF95"/>
<proteinExistence type="predicted"/>
<accession>A1ZF95</accession>
<gene>
    <name evidence="1" type="ORF">M23134_07609</name>
</gene>
<reference evidence="1 2" key="1">
    <citation type="submission" date="2007-01" db="EMBL/GenBank/DDBJ databases">
        <authorList>
            <person name="Haygood M."/>
            <person name="Podell S."/>
            <person name="Anderson C."/>
            <person name="Hopkinson B."/>
            <person name="Roe K."/>
            <person name="Barbeau K."/>
            <person name="Gaasterland T."/>
            <person name="Ferriera S."/>
            <person name="Johnson J."/>
            <person name="Kravitz S."/>
            <person name="Beeson K."/>
            <person name="Sutton G."/>
            <person name="Rogers Y.-H."/>
            <person name="Friedman R."/>
            <person name="Frazier M."/>
            <person name="Venter J.C."/>
        </authorList>
    </citation>
    <scope>NUCLEOTIDE SEQUENCE [LARGE SCALE GENOMIC DNA]</scope>
    <source>
        <strain evidence="1 2">ATCC 23134</strain>
    </source>
</reference>
<comment type="caution">
    <text evidence="1">The sequence shown here is derived from an EMBL/GenBank/DDBJ whole genome shotgun (WGS) entry which is preliminary data.</text>
</comment>
<sequence length="44" mass="5210">MSFYNFALLLIKEVYLVSLPLSNREYFIQNNKKKCGCVEYVAFL</sequence>
<dbReference type="EMBL" id="AAWS01000004">
    <property type="protein sequence ID" value="EAY31197.1"/>
    <property type="molecule type" value="Genomic_DNA"/>
</dbReference>
<evidence type="ECO:0000313" key="1">
    <source>
        <dbReference type="EMBL" id="EAY31197.1"/>
    </source>
</evidence>
<protein>
    <submittedName>
        <fullName evidence="1">Uncharacterized protein</fullName>
    </submittedName>
</protein>
<name>A1ZF95_MICM2</name>
<keyword evidence="2" id="KW-1185">Reference proteome</keyword>
<dbReference type="Proteomes" id="UP000004095">
    <property type="component" value="Unassembled WGS sequence"/>
</dbReference>
<organism evidence="1 2">
    <name type="scientific">Microscilla marina ATCC 23134</name>
    <dbReference type="NCBI Taxonomy" id="313606"/>
    <lineage>
        <taxon>Bacteria</taxon>
        <taxon>Pseudomonadati</taxon>
        <taxon>Bacteroidota</taxon>
        <taxon>Cytophagia</taxon>
        <taxon>Cytophagales</taxon>
        <taxon>Microscillaceae</taxon>
        <taxon>Microscilla</taxon>
    </lineage>
</organism>